<dbReference type="InterPro" id="IPR051554">
    <property type="entry name" value="Acetyltransferase_Eis"/>
</dbReference>
<gene>
    <name evidence="7" type="ORF">ACH49Z_06290</name>
</gene>
<evidence type="ECO:0000313" key="8">
    <source>
        <dbReference type="Proteomes" id="UP001611494"/>
    </source>
</evidence>
<dbReference type="SUPFAM" id="SSF55718">
    <property type="entry name" value="SCP-like"/>
    <property type="match status" value="1"/>
</dbReference>
<dbReference type="GO" id="GO:0016746">
    <property type="term" value="F:acyltransferase activity"/>
    <property type="evidence" value="ECO:0007669"/>
    <property type="project" value="UniProtKB-KW"/>
</dbReference>
<protein>
    <submittedName>
        <fullName evidence="7">GNAT family N-acetyltransferase</fullName>
        <ecNumber evidence="7">2.3.1.-</ecNumber>
    </submittedName>
</protein>
<evidence type="ECO:0000256" key="3">
    <source>
        <dbReference type="ARBA" id="ARBA00022679"/>
    </source>
</evidence>
<evidence type="ECO:0000313" key="7">
    <source>
        <dbReference type="EMBL" id="MFI2229445.1"/>
    </source>
</evidence>
<keyword evidence="3 5" id="KW-0808">Transferase</keyword>
<reference evidence="7 8" key="1">
    <citation type="submission" date="2024-10" db="EMBL/GenBank/DDBJ databases">
        <title>The Natural Products Discovery Center: Release of the First 8490 Sequenced Strains for Exploring Actinobacteria Biosynthetic Diversity.</title>
        <authorList>
            <person name="Kalkreuter E."/>
            <person name="Kautsar S.A."/>
            <person name="Yang D."/>
            <person name="Bader C.D."/>
            <person name="Teijaro C.N."/>
            <person name="Fluegel L."/>
            <person name="Davis C.M."/>
            <person name="Simpson J.R."/>
            <person name="Lauterbach L."/>
            <person name="Steele A.D."/>
            <person name="Gui C."/>
            <person name="Meng S."/>
            <person name="Li G."/>
            <person name="Viehrig K."/>
            <person name="Ye F."/>
            <person name="Su P."/>
            <person name="Kiefer A.F."/>
            <person name="Nichols A."/>
            <person name="Cepeda A.J."/>
            <person name="Yan W."/>
            <person name="Fan B."/>
            <person name="Jiang Y."/>
            <person name="Adhikari A."/>
            <person name="Zheng C.-J."/>
            <person name="Schuster L."/>
            <person name="Cowan T.M."/>
            <person name="Smanski M.J."/>
            <person name="Chevrette M.G."/>
            <person name="De Carvalho L.P.S."/>
            <person name="Shen B."/>
        </authorList>
    </citation>
    <scope>NUCLEOTIDE SEQUENCE [LARGE SCALE GENOMIC DNA]</scope>
    <source>
        <strain evidence="7 8">NPDC019377</strain>
    </source>
</reference>
<dbReference type="InterPro" id="IPR016181">
    <property type="entry name" value="Acyl_CoA_acyltransferase"/>
</dbReference>
<dbReference type="Pfam" id="PF13527">
    <property type="entry name" value="Acetyltransf_9"/>
    <property type="match status" value="1"/>
</dbReference>
<organism evidence="7 8">
    <name type="scientific">Nocardia testacea</name>
    <dbReference type="NCBI Taxonomy" id="248551"/>
    <lineage>
        <taxon>Bacteria</taxon>
        <taxon>Bacillati</taxon>
        <taxon>Actinomycetota</taxon>
        <taxon>Actinomycetes</taxon>
        <taxon>Mycobacteriales</taxon>
        <taxon>Nocardiaceae</taxon>
        <taxon>Nocardia</taxon>
    </lineage>
</organism>
<keyword evidence="4 5" id="KW-0012">Acyltransferase</keyword>
<dbReference type="PROSITE" id="PS51186">
    <property type="entry name" value="GNAT"/>
    <property type="match status" value="1"/>
</dbReference>
<sequence length="398" mass="42592">MTVEIDILTDAADARAAQQVFRTAMVGGPPISAEAADGLNEPGRTLGARVDGELVGTVNSYTSWLIAPGGARLPHAAVTHVGVLPTHARQGIAGALLRRQLTEIAARGEIVASLRATQGGIYERFGYGVAGSSARCEIDVHRARFRDTVPATGRVRLLAPAEGWEVPAKIYATAEVTWTAAIDRPSYWWRLQELLRAQGHVAVHGEPGAEDGFVRYRPAESPDWVRGPRRTVVVDDLVATTPAAFVGLIRHLLSADIVDAVVLSAVSPDTPLRQLLVDERAARVTDVHDETWLRLVDVPAALARRTYRPGRPLVVAVTDSLLPANTGTYRIEDGGVTRVDEPADLAADVAALGAAYLGGTRWRHLALAGRVTELRPGAAATADALFEVDEHPFSGTYF</sequence>
<keyword evidence="8" id="KW-1185">Reference proteome</keyword>
<accession>A0ABW7VU07</accession>
<feature type="active site" description="Proton acceptor; via carboxylate" evidence="5">
    <location>
        <position position="398"/>
    </location>
</feature>
<evidence type="ECO:0000256" key="5">
    <source>
        <dbReference type="HAMAP-Rule" id="MF_01812"/>
    </source>
</evidence>
<dbReference type="InterPro" id="IPR022902">
    <property type="entry name" value="NAcTrfase_Eis"/>
</dbReference>
<dbReference type="Pfam" id="PF13530">
    <property type="entry name" value="SCP2_2"/>
    <property type="match status" value="1"/>
</dbReference>
<dbReference type="PANTHER" id="PTHR37817">
    <property type="entry name" value="N-ACETYLTRANSFERASE EIS"/>
    <property type="match status" value="1"/>
</dbReference>
<evidence type="ECO:0000256" key="1">
    <source>
        <dbReference type="ARBA" id="ARBA00009213"/>
    </source>
</evidence>
<comment type="similarity">
    <text evidence="1 5">Belongs to the acetyltransferase Eis family.</text>
</comment>
<comment type="caution">
    <text evidence="5">Lacks conserved residue(s) required for the propagation of feature annotation.</text>
</comment>
<dbReference type="HAMAP" id="MF_01812">
    <property type="entry name" value="Eis"/>
    <property type="match status" value="1"/>
</dbReference>
<feature type="binding site" evidence="5">
    <location>
        <begin position="89"/>
        <end position="94"/>
    </location>
    <ligand>
        <name>acetyl-CoA</name>
        <dbReference type="ChEBI" id="CHEBI:57288"/>
    </ligand>
</feature>
<dbReference type="Gene3D" id="3.30.1050.10">
    <property type="entry name" value="SCP2 sterol-binding domain"/>
    <property type="match status" value="1"/>
</dbReference>
<dbReference type="EMBL" id="JBIRYL010000001">
    <property type="protein sequence ID" value="MFI2229445.1"/>
    <property type="molecule type" value="Genomic_DNA"/>
</dbReference>
<evidence type="ECO:0000259" key="6">
    <source>
        <dbReference type="PROSITE" id="PS51186"/>
    </source>
</evidence>
<dbReference type="InterPro" id="IPR036527">
    <property type="entry name" value="SCP2_sterol-bd_dom_sf"/>
</dbReference>
<dbReference type="SUPFAM" id="SSF55729">
    <property type="entry name" value="Acyl-CoA N-acyltransferases (Nat)"/>
    <property type="match status" value="1"/>
</dbReference>
<dbReference type="InterPro" id="IPR000182">
    <property type="entry name" value="GNAT_dom"/>
</dbReference>
<evidence type="ECO:0000256" key="2">
    <source>
        <dbReference type="ARBA" id="ARBA00022488"/>
    </source>
</evidence>
<dbReference type="InterPro" id="IPR025559">
    <property type="entry name" value="Eis_dom"/>
</dbReference>
<keyword evidence="2" id="KW-1036">Host cytoplasmic vesicle</keyword>
<comment type="subunit">
    <text evidence="5">Homohexamer; trimer of dimers.</text>
</comment>
<feature type="domain" description="N-acetyltransferase" evidence="6">
    <location>
        <begin position="3"/>
        <end position="150"/>
    </location>
</feature>
<dbReference type="CDD" id="cd04301">
    <property type="entry name" value="NAT_SF"/>
    <property type="match status" value="1"/>
</dbReference>
<dbReference type="NCBIfam" id="NF002367">
    <property type="entry name" value="PRK01346.1-4"/>
    <property type="match status" value="1"/>
</dbReference>
<dbReference type="Gene3D" id="3.40.630.30">
    <property type="match status" value="2"/>
</dbReference>
<dbReference type="RefSeq" id="WP_039825360.1">
    <property type="nucleotide sequence ID" value="NZ_JBIRYL010000001.1"/>
</dbReference>
<feature type="active site" description="Proton donor" evidence="5">
    <location>
        <position position="122"/>
    </location>
</feature>
<proteinExistence type="inferred from homology"/>
<name>A0ABW7VU07_9NOCA</name>
<dbReference type="Pfam" id="PF17668">
    <property type="entry name" value="Acetyltransf_17"/>
    <property type="match status" value="1"/>
</dbReference>
<evidence type="ECO:0000256" key="4">
    <source>
        <dbReference type="ARBA" id="ARBA00023315"/>
    </source>
</evidence>
<feature type="binding site" evidence="5">
    <location>
        <begin position="81"/>
        <end position="83"/>
    </location>
    <ligand>
        <name>acetyl-CoA</name>
        <dbReference type="ChEBI" id="CHEBI:57288"/>
    </ligand>
</feature>
<dbReference type="Proteomes" id="UP001611494">
    <property type="component" value="Unassembled WGS sequence"/>
</dbReference>
<comment type="caution">
    <text evidence="7">The sequence shown here is derived from an EMBL/GenBank/DDBJ whole genome shotgun (WGS) entry which is preliminary data.</text>
</comment>
<dbReference type="InterPro" id="IPR041380">
    <property type="entry name" value="Acetyltransf_17"/>
</dbReference>
<dbReference type="PANTHER" id="PTHR37817:SF1">
    <property type="entry name" value="N-ACETYLTRANSFERASE EIS"/>
    <property type="match status" value="1"/>
</dbReference>
<dbReference type="EC" id="2.3.1.-" evidence="7"/>